<organism evidence="3 4">
    <name type="scientific">Nocardioides aurantiacus</name>
    <dbReference type="NCBI Taxonomy" id="86796"/>
    <lineage>
        <taxon>Bacteria</taxon>
        <taxon>Bacillati</taxon>
        <taxon>Actinomycetota</taxon>
        <taxon>Actinomycetes</taxon>
        <taxon>Propionibacteriales</taxon>
        <taxon>Nocardioidaceae</taxon>
        <taxon>Nocardioides</taxon>
    </lineage>
</organism>
<name>A0A3N2CYK1_9ACTN</name>
<dbReference type="SUPFAM" id="SSF54637">
    <property type="entry name" value="Thioesterase/thiol ester dehydrase-isomerase"/>
    <property type="match status" value="2"/>
</dbReference>
<dbReference type="InterPro" id="IPR049449">
    <property type="entry name" value="TesB_ACOT8-like_N"/>
</dbReference>
<dbReference type="EMBL" id="RKHO01000001">
    <property type="protein sequence ID" value="ROR92274.1"/>
    <property type="molecule type" value="Genomic_DNA"/>
</dbReference>
<feature type="domain" description="Acyl-CoA thioesterase-like C-terminal" evidence="2">
    <location>
        <begin position="143"/>
        <end position="278"/>
    </location>
</feature>
<dbReference type="RefSeq" id="WP_123391908.1">
    <property type="nucleotide sequence ID" value="NZ_RKHO01000001.1"/>
</dbReference>
<evidence type="ECO:0000259" key="1">
    <source>
        <dbReference type="Pfam" id="PF13622"/>
    </source>
</evidence>
<dbReference type="InterPro" id="IPR042171">
    <property type="entry name" value="Acyl-CoA_hotdog"/>
</dbReference>
<evidence type="ECO:0000313" key="3">
    <source>
        <dbReference type="EMBL" id="ROR92274.1"/>
    </source>
</evidence>
<dbReference type="PANTHER" id="PTHR38110">
    <property type="entry name" value="CHROMOSOME 23, WHOLE GENOME SHOTGUN SEQUENCE"/>
    <property type="match status" value="1"/>
</dbReference>
<comment type="caution">
    <text evidence="3">The sequence shown here is derived from an EMBL/GenBank/DDBJ whole genome shotgun (WGS) entry which is preliminary data.</text>
</comment>
<keyword evidence="4" id="KW-1185">Reference proteome</keyword>
<dbReference type="Pfam" id="PF20789">
    <property type="entry name" value="4HBT_3C"/>
    <property type="match status" value="1"/>
</dbReference>
<evidence type="ECO:0000313" key="4">
    <source>
        <dbReference type="Proteomes" id="UP000281738"/>
    </source>
</evidence>
<dbReference type="Gene3D" id="2.40.160.210">
    <property type="entry name" value="Acyl-CoA thioesterase, double hotdog domain"/>
    <property type="match status" value="1"/>
</dbReference>
<reference evidence="3 4" key="1">
    <citation type="submission" date="2018-11" db="EMBL/GenBank/DDBJ databases">
        <title>Sequencing the genomes of 1000 actinobacteria strains.</title>
        <authorList>
            <person name="Klenk H.-P."/>
        </authorList>
    </citation>
    <scope>NUCLEOTIDE SEQUENCE [LARGE SCALE GENOMIC DNA]</scope>
    <source>
        <strain evidence="3 4">DSM 12652</strain>
    </source>
</reference>
<accession>A0A3N2CYK1</accession>
<dbReference type="Proteomes" id="UP000281738">
    <property type="component" value="Unassembled WGS sequence"/>
</dbReference>
<sequence length="287" mass="30091">MTHELDRTAAVTSLGAGAYAAHLDPGWVVGGGVNGGYVLAVATAALRAELAGVGHLDPVSTSGYYLSPSVPGPATVRTRVLRTGGRRSTVAATLSQEQDGVEVDRLTVLAVLGTVEAGGAPASDAALEAVRREPAPVDLPPVEECVSAADDPDGARLAPPLMQRLDLRLDPAYAGWAVGRPSRAGVVQGWLRLADHRPPDPWSLLVVADALPPVSFDLGLPGWAPTVELTVHVRQRPVDGWLRVRHATRTVAGGSFEEDCEIWDEAGHLVAQARQLALLPRAPRTPS</sequence>
<dbReference type="InterPro" id="IPR029069">
    <property type="entry name" value="HotDog_dom_sf"/>
</dbReference>
<dbReference type="Pfam" id="PF13622">
    <property type="entry name" value="4HBT_3"/>
    <property type="match status" value="1"/>
</dbReference>
<dbReference type="OrthoDB" id="5418286at2"/>
<gene>
    <name evidence="3" type="ORF">EDD33_3161</name>
</gene>
<proteinExistence type="predicted"/>
<dbReference type="PANTHER" id="PTHR38110:SF1">
    <property type="entry name" value="THIOESTERASE DOMAIN-CONTAINING PROTEIN"/>
    <property type="match status" value="1"/>
</dbReference>
<feature type="domain" description="Acyl-CoA thioesterase-like N-terminal HotDog" evidence="1">
    <location>
        <begin position="24"/>
        <end position="104"/>
    </location>
</feature>
<dbReference type="AlphaFoldDB" id="A0A3N2CYK1"/>
<protein>
    <submittedName>
        <fullName evidence="3">Thioesterase superfamily protein</fullName>
    </submittedName>
</protein>
<evidence type="ECO:0000259" key="2">
    <source>
        <dbReference type="Pfam" id="PF20789"/>
    </source>
</evidence>
<dbReference type="InterPro" id="IPR052389">
    <property type="entry name" value="Sec_Metab_Biosynth-Assoc"/>
</dbReference>
<dbReference type="InterPro" id="IPR049450">
    <property type="entry name" value="ACOT8-like_C"/>
</dbReference>